<sequence length="306" mass="33827">MNALKILLLILFNVIVTIAGAVYKVNVESKLNIRSKASTSSSIVGSLKNNDYIYVTSVSNGWAKFYKGYCSTQYLTKVTINPNYKTTTSLNFRTGPSTSYNAISTLVSGTVVTYYGRDPFNSSWGVTGNGYCSMTYLIPKGSSTIIPSTQNSGRIELTTQLLKQYDYPNEYAPGCTIKKYGCCITSITMALNRIQNKLNTPYDIAKKMAFSNCGAYHSSFNDLGFKIVNSPSLQIVLNSLRAGRIVPYGAINTSGNQHWVAVYGYTGDYKTLKSSDFLIYDPAYSRTKLSEHLNAFSISYMALIYN</sequence>
<protein>
    <recommendedName>
        <fullName evidence="2">SH3b domain-containing protein</fullName>
    </recommendedName>
</protein>
<dbReference type="Gene3D" id="2.30.30.40">
    <property type="entry name" value="SH3 Domains"/>
    <property type="match status" value="2"/>
</dbReference>
<dbReference type="InterPro" id="IPR003646">
    <property type="entry name" value="SH3-like_bac-type"/>
</dbReference>
<evidence type="ECO:0000259" key="2">
    <source>
        <dbReference type="PROSITE" id="PS51781"/>
    </source>
</evidence>
<dbReference type="OrthoDB" id="2134411at2759"/>
<dbReference type="PANTHER" id="PTHR34408">
    <property type="entry name" value="FAMILY PROTEIN, PUTATIVE-RELATED"/>
    <property type="match status" value="1"/>
</dbReference>
<comment type="caution">
    <text evidence="3">The sequence shown here is derived from an EMBL/GenBank/DDBJ whole genome shotgun (WGS) entry which is preliminary data.</text>
</comment>
<accession>A0A1Y1VNZ7</accession>
<dbReference type="SMART" id="SM00287">
    <property type="entry name" value="SH3b"/>
    <property type="match status" value="2"/>
</dbReference>
<proteinExistence type="predicted"/>
<dbReference type="Pfam" id="PF13529">
    <property type="entry name" value="Peptidase_C39_2"/>
    <property type="match status" value="1"/>
</dbReference>
<dbReference type="PROSITE" id="PS51781">
    <property type="entry name" value="SH3B"/>
    <property type="match status" value="1"/>
</dbReference>
<dbReference type="EMBL" id="MCFH01000002">
    <property type="protein sequence ID" value="ORX60100.1"/>
    <property type="molecule type" value="Genomic_DNA"/>
</dbReference>
<dbReference type="AlphaFoldDB" id="A0A1Y1VNZ7"/>
<evidence type="ECO:0000313" key="4">
    <source>
        <dbReference type="Proteomes" id="UP000193719"/>
    </source>
</evidence>
<keyword evidence="4" id="KW-1185">Reference proteome</keyword>
<keyword evidence="1" id="KW-0812">Transmembrane</keyword>
<dbReference type="InterPro" id="IPR052354">
    <property type="entry name" value="Cell_Wall_Dynamics_Protein"/>
</dbReference>
<keyword evidence="1" id="KW-1133">Transmembrane helix</keyword>
<dbReference type="Pfam" id="PF08239">
    <property type="entry name" value="SH3_3"/>
    <property type="match status" value="1"/>
</dbReference>
<feature type="domain" description="SH3b" evidence="2">
    <location>
        <begin position="20"/>
        <end position="89"/>
    </location>
</feature>
<evidence type="ECO:0000313" key="3">
    <source>
        <dbReference type="EMBL" id="ORX60100.1"/>
    </source>
</evidence>
<gene>
    <name evidence="3" type="ORF">BCR36DRAFT_316509</name>
</gene>
<name>A0A1Y1VNZ7_9FUNG</name>
<dbReference type="PANTHER" id="PTHR34408:SF2">
    <property type="entry name" value="CELL WALL-BINDING PROTEIN YWSB"/>
    <property type="match status" value="1"/>
</dbReference>
<dbReference type="InterPro" id="IPR039564">
    <property type="entry name" value="Peptidase_C39-like"/>
</dbReference>
<reference evidence="3 4" key="2">
    <citation type="submission" date="2016-08" db="EMBL/GenBank/DDBJ databases">
        <title>Pervasive Adenine N6-methylation of Active Genes in Fungi.</title>
        <authorList>
            <consortium name="DOE Joint Genome Institute"/>
            <person name="Mondo S.J."/>
            <person name="Dannebaum R.O."/>
            <person name="Kuo R.C."/>
            <person name="Labutti K."/>
            <person name="Haridas S."/>
            <person name="Kuo A."/>
            <person name="Salamov A."/>
            <person name="Ahrendt S.R."/>
            <person name="Lipzen A."/>
            <person name="Sullivan W."/>
            <person name="Andreopoulos W.B."/>
            <person name="Clum A."/>
            <person name="Lindquist E."/>
            <person name="Daum C."/>
            <person name="Ramamoorthy G.K."/>
            <person name="Gryganskyi A."/>
            <person name="Culley D."/>
            <person name="Magnuson J.K."/>
            <person name="James T.Y."/>
            <person name="O'Malley M.A."/>
            <person name="Stajich J.E."/>
            <person name="Spatafora J.W."/>
            <person name="Visel A."/>
            <person name="Grigoriev I.V."/>
        </authorList>
    </citation>
    <scope>NUCLEOTIDE SEQUENCE [LARGE SCALE GENOMIC DNA]</scope>
    <source>
        <strain evidence="4">finn</strain>
    </source>
</reference>
<evidence type="ECO:0000256" key="1">
    <source>
        <dbReference type="SAM" id="Phobius"/>
    </source>
</evidence>
<organism evidence="3 4">
    <name type="scientific">Piromyces finnis</name>
    <dbReference type="NCBI Taxonomy" id="1754191"/>
    <lineage>
        <taxon>Eukaryota</taxon>
        <taxon>Fungi</taxon>
        <taxon>Fungi incertae sedis</taxon>
        <taxon>Chytridiomycota</taxon>
        <taxon>Chytridiomycota incertae sedis</taxon>
        <taxon>Neocallimastigomycetes</taxon>
        <taxon>Neocallimastigales</taxon>
        <taxon>Neocallimastigaceae</taxon>
        <taxon>Piromyces</taxon>
    </lineage>
</organism>
<feature type="transmembrane region" description="Helical" evidence="1">
    <location>
        <begin position="6"/>
        <end position="26"/>
    </location>
</feature>
<reference evidence="3 4" key="1">
    <citation type="submission" date="2016-08" db="EMBL/GenBank/DDBJ databases">
        <title>Genomes of anaerobic fungi encode conserved fungal cellulosomes for biomass hydrolysis.</title>
        <authorList>
            <consortium name="DOE Joint Genome Institute"/>
            <person name="Haitjema C.H."/>
            <person name="Gilmore S.P."/>
            <person name="Henske J.K."/>
            <person name="Solomon K.V."/>
            <person name="De Groot R."/>
            <person name="Kuo A."/>
            <person name="Mondo S.J."/>
            <person name="Salamov A.A."/>
            <person name="Labutti K."/>
            <person name="Zhao Z."/>
            <person name="Chiniquy J."/>
            <person name="Barry K."/>
            <person name="Brewer H.M."/>
            <person name="Purvine S.O."/>
            <person name="Wright A.T."/>
            <person name="Boxma B."/>
            <person name="Van Alen T."/>
            <person name="Hackstein J.H."/>
            <person name="Baker S.E."/>
            <person name="Grigoriev I.V."/>
            <person name="O'Malley M.A."/>
        </authorList>
    </citation>
    <scope>NUCLEOTIDE SEQUENCE [LARGE SCALE GENOMIC DNA]</scope>
    <source>
        <strain evidence="4">finn</strain>
    </source>
</reference>
<dbReference type="Proteomes" id="UP000193719">
    <property type="component" value="Unassembled WGS sequence"/>
</dbReference>
<keyword evidence="1" id="KW-0472">Membrane</keyword>